<sequence length="158" mass="18576">MSKKLEGNGRWESSRMMLPEHREQYLQRRETPKASGPVPVPSKEELELIRDYVLLPMMLTIVDKNCKDIELSPYSMKQLYMKASRVLMGHIHNDLNAVRKALKERNIRVFLEESNSEHGAIHYKFICRGYEDRFSMIRDAARAEISVRIAKYISLMFK</sequence>
<dbReference type="InterPro" id="IPR058600">
    <property type="entry name" value="YhjD-like"/>
</dbReference>
<accession>A0A1I1TVN4</accession>
<gene>
    <name evidence="1" type="ORF">SAMN05216378_0718</name>
</gene>
<proteinExistence type="predicted"/>
<dbReference type="EMBL" id="FOMT01000001">
    <property type="protein sequence ID" value="SFD62736.1"/>
    <property type="molecule type" value="Genomic_DNA"/>
</dbReference>
<evidence type="ECO:0000313" key="1">
    <source>
        <dbReference type="EMBL" id="SFD62736.1"/>
    </source>
</evidence>
<dbReference type="OrthoDB" id="2644100at2"/>
<evidence type="ECO:0000313" key="2">
    <source>
        <dbReference type="Proteomes" id="UP000198855"/>
    </source>
</evidence>
<dbReference type="STRING" id="1045775.SAMN05216378_0718"/>
<keyword evidence="2" id="KW-1185">Reference proteome</keyword>
<dbReference type="AlphaFoldDB" id="A0A1I1TVN4"/>
<protein>
    <submittedName>
        <fullName evidence="1">Uncharacterized protein</fullName>
    </submittedName>
</protein>
<dbReference type="Pfam" id="PF26325">
    <property type="entry name" value="YhjD"/>
    <property type="match status" value="1"/>
</dbReference>
<dbReference type="RefSeq" id="WP_091181080.1">
    <property type="nucleotide sequence ID" value="NZ_FOMT01000001.1"/>
</dbReference>
<dbReference type="Proteomes" id="UP000198855">
    <property type="component" value="Unassembled WGS sequence"/>
</dbReference>
<reference evidence="2" key="1">
    <citation type="submission" date="2016-10" db="EMBL/GenBank/DDBJ databases">
        <authorList>
            <person name="Varghese N."/>
            <person name="Submissions S."/>
        </authorList>
    </citation>
    <scope>NUCLEOTIDE SEQUENCE [LARGE SCALE GENOMIC DNA]</scope>
    <source>
        <strain evidence="2">CGMCC 1.10784</strain>
    </source>
</reference>
<name>A0A1I1TVN4_9BACL</name>
<organism evidence="1 2">
    <name type="scientific">Paenibacillus catalpae</name>
    <dbReference type="NCBI Taxonomy" id="1045775"/>
    <lineage>
        <taxon>Bacteria</taxon>
        <taxon>Bacillati</taxon>
        <taxon>Bacillota</taxon>
        <taxon>Bacilli</taxon>
        <taxon>Bacillales</taxon>
        <taxon>Paenibacillaceae</taxon>
        <taxon>Paenibacillus</taxon>
    </lineage>
</organism>